<proteinExistence type="predicted"/>
<dbReference type="HOGENOM" id="CLU_132576_0_0_6"/>
<dbReference type="Proteomes" id="UP000066995">
    <property type="component" value="Chromosome"/>
</dbReference>
<sequence>MITYQQLCKQQTQYRTTLINRKRKLQELVGEFARAILDDLGLTGKGYRDEPLKSTIAKPYVRILELESGKQEDVIPFKLPVSFDDKGNPLSEAGICITLEENENTYPKTHIYIRIQFKLIGEQLILAFLDFDEEMQITVNLDDSDNEKWHYAVQSYKEMVMRSCTLPC</sequence>
<protein>
    <submittedName>
        <fullName evidence="1">Uncharacterized protein</fullName>
    </submittedName>
</protein>
<evidence type="ECO:0000313" key="2">
    <source>
        <dbReference type="Proteomes" id="UP000066995"/>
    </source>
</evidence>
<organism evidence="1 2">
    <name type="scientific">Mannheimia varigena USDA-ARS-USMARC-1296</name>
    <dbReference type="NCBI Taxonomy" id="1433287"/>
    <lineage>
        <taxon>Bacteria</taxon>
        <taxon>Pseudomonadati</taxon>
        <taxon>Pseudomonadota</taxon>
        <taxon>Gammaproteobacteria</taxon>
        <taxon>Pasteurellales</taxon>
        <taxon>Pasteurellaceae</taxon>
        <taxon>Mannheimia</taxon>
    </lineage>
</organism>
<dbReference type="AlphaFoldDB" id="W0QA73"/>
<dbReference type="PATRIC" id="fig|1433287.3.peg.920"/>
<reference evidence="1 2" key="1">
    <citation type="submission" date="2013-12" db="EMBL/GenBank/DDBJ databases">
        <title>Annotation of the Mannheimia varigena USDA-ARS-USMARC-1296 complete genome.</title>
        <authorList>
            <person name="Harhay G.P."/>
            <person name="Clawson M.L."/>
            <person name="Murray R.W."/>
            <person name="Lubbers B.V."/>
            <person name="Heaton M.P."/>
            <person name="Chitko-Mckown C.G."/>
            <person name="Harhay D.M."/>
            <person name="Smith T.P.L."/>
        </authorList>
    </citation>
    <scope>NUCLEOTIDE SEQUENCE [LARGE SCALE GENOMIC DNA]</scope>
    <source>
        <strain evidence="1 2">USDA-ARS-USMARC-1296</strain>
    </source>
</reference>
<keyword evidence="2" id="KW-1185">Reference proteome</keyword>
<dbReference type="eggNOG" id="ENOG5031K2T">
    <property type="taxonomic scope" value="Bacteria"/>
</dbReference>
<dbReference type="EMBL" id="CP006943">
    <property type="protein sequence ID" value="AHG75446.1"/>
    <property type="molecule type" value="Genomic_DNA"/>
</dbReference>
<evidence type="ECO:0000313" key="1">
    <source>
        <dbReference type="EMBL" id="AHG75446.1"/>
    </source>
</evidence>
<gene>
    <name evidence="1" type="ORF">X808_9230</name>
</gene>
<accession>W0QA73</accession>
<name>W0QA73_9PAST</name>
<dbReference type="KEGG" id="mvi:X808_9230"/>
<dbReference type="STRING" id="1433287.X808_9230"/>